<dbReference type="SUPFAM" id="SSF52047">
    <property type="entry name" value="RNI-like"/>
    <property type="match status" value="1"/>
</dbReference>
<dbReference type="Gene3D" id="3.80.10.10">
    <property type="entry name" value="Ribonuclease Inhibitor"/>
    <property type="match status" value="1"/>
</dbReference>
<dbReference type="InterPro" id="IPR032675">
    <property type="entry name" value="LRR_dom_sf"/>
</dbReference>
<protein>
    <submittedName>
        <fullName evidence="1">Uncharacterized protein</fullName>
    </submittedName>
</protein>
<accession>A0ABP1DRI1</accession>
<sequence>MPGAPSHFAQELIDEVIDNLHDDPVTLRSFALASRSCGIRARKHLHRHLRIGSTGCGPRMLMSPSKVVRYQKIRHLLDFPPLMNYVRALTASESLESLDRNPLSFTRLHSLRLFNLNWNAQNAGARLYVLSQLHRVKSLDLNNVDFECICNLVSLLDAFPSLSELNIESCRFKNEDMSGDIQRQINLRRLTMPGDCASDLLIRWLRTQTVVPVIEELVVPGGTGLASDQPVNELVSIAGSSLRHLRFGFGWIWPHGHPKPRFDLSSNDQLQTLEVTNILLRSNIVRFKDYAWLPDMLQRNPSRRLKRTTLHLHYETLSQLDDEGLKKIDEALGGTAENVNRWRSDWRAGLEELEFVLWPDRMLDEKRALSEVVDWIEGGMPRAAANGVLKCYYGCTYSAMWTPVERFSAE</sequence>
<gene>
    <name evidence="1" type="ORF">GFSPODELE1_LOCUS7251</name>
</gene>
<evidence type="ECO:0000313" key="2">
    <source>
        <dbReference type="Proteomes" id="UP001497453"/>
    </source>
</evidence>
<keyword evidence="2" id="KW-1185">Reference proteome</keyword>
<reference evidence="2" key="1">
    <citation type="submission" date="2024-04" db="EMBL/GenBank/DDBJ databases">
        <authorList>
            <person name="Shaw F."/>
            <person name="Minotto A."/>
        </authorList>
    </citation>
    <scope>NUCLEOTIDE SEQUENCE [LARGE SCALE GENOMIC DNA]</scope>
</reference>
<dbReference type="Proteomes" id="UP001497453">
    <property type="component" value="Chromosome 5"/>
</dbReference>
<organism evidence="1 2">
    <name type="scientific">Somion occarium</name>
    <dbReference type="NCBI Taxonomy" id="3059160"/>
    <lineage>
        <taxon>Eukaryota</taxon>
        <taxon>Fungi</taxon>
        <taxon>Dikarya</taxon>
        <taxon>Basidiomycota</taxon>
        <taxon>Agaricomycotina</taxon>
        <taxon>Agaricomycetes</taxon>
        <taxon>Polyporales</taxon>
        <taxon>Cerrenaceae</taxon>
        <taxon>Somion</taxon>
    </lineage>
</organism>
<evidence type="ECO:0000313" key="1">
    <source>
        <dbReference type="EMBL" id="CAL1709239.1"/>
    </source>
</evidence>
<dbReference type="EMBL" id="OZ037948">
    <property type="protein sequence ID" value="CAL1709239.1"/>
    <property type="molecule type" value="Genomic_DNA"/>
</dbReference>
<proteinExistence type="predicted"/>
<name>A0ABP1DRI1_9APHY</name>